<reference evidence="1 2" key="1">
    <citation type="submission" date="2013-09" db="EMBL/GenBank/DDBJ databases">
        <title>Corchorus capsularis genome sequencing.</title>
        <authorList>
            <person name="Alam M."/>
            <person name="Haque M.S."/>
            <person name="Islam M.S."/>
            <person name="Emdad E.M."/>
            <person name="Islam M.M."/>
            <person name="Ahmed B."/>
            <person name="Halim A."/>
            <person name="Hossen Q.M.M."/>
            <person name="Hossain M.Z."/>
            <person name="Ahmed R."/>
            <person name="Khan M.M."/>
            <person name="Islam R."/>
            <person name="Rashid M.M."/>
            <person name="Khan S.A."/>
            <person name="Rahman M.S."/>
            <person name="Alam M."/>
        </authorList>
    </citation>
    <scope>NUCLEOTIDE SEQUENCE [LARGE SCALE GENOMIC DNA]</scope>
    <source>
        <strain evidence="2">cv. CVL-1</strain>
        <tissue evidence="1">Whole seedling</tissue>
    </source>
</reference>
<evidence type="ECO:0000313" key="2">
    <source>
        <dbReference type="Proteomes" id="UP000188268"/>
    </source>
</evidence>
<proteinExistence type="predicted"/>
<dbReference type="Gramene" id="OMO49453">
    <property type="protein sequence ID" value="OMO49453"/>
    <property type="gene ID" value="CCACVL1_30996"/>
</dbReference>
<comment type="caution">
    <text evidence="1">The sequence shown here is derived from an EMBL/GenBank/DDBJ whole genome shotgun (WGS) entry which is preliminary data.</text>
</comment>
<evidence type="ECO:0000313" key="1">
    <source>
        <dbReference type="EMBL" id="OMO49453.1"/>
    </source>
</evidence>
<keyword evidence="2" id="KW-1185">Reference proteome</keyword>
<dbReference type="EMBL" id="AWWV01016477">
    <property type="protein sequence ID" value="OMO49453.1"/>
    <property type="molecule type" value="Genomic_DNA"/>
</dbReference>
<gene>
    <name evidence="1" type="ORF">CCACVL1_30996</name>
</gene>
<organism evidence="1 2">
    <name type="scientific">Corchorus capsularis</name>
    <name type="common">Jute</name>
    <dbReference type="NCBI Taxonomy" id="210143"/>
    <lineage>
        <taxon>Eukaryota</taxon>
        <taxon>Viridiplantae</taxon>
        <taxon>Streptophyta</taxon>
        <taxon>Embryophyta</taxon>
        <taxon>Tracheophyta</taxon>
        <taxon>Spermatophyta</taxon>
        <taxon>Magnoliopsida</taxon>
        <taxon>eudicotyledons</taxon>
        <taxon>Gunneridae</taxon>
        <taxon>Pentapetalae</taxon>
        <taxon>rosids</taxon>
        <taxon>malvids</taxon>
        <taxon>Malvales</taxon>
        <taxon>Malvaceae</taxon>
        <taxon>Grewioideae</taxon>
        <taxon>Apeibeae</taxon>
        <taxon>Corchorus</taxon>
    </lineage>
</organism>
<dbReference type="Proteomes" id="UP000188268">
    <property type="component" value="Unassembled WGS sequence"/>
</dbReference>
<protein>
    <submittedName>
        <fullName evidence="1">Uncharacterized protein</fullName>
    </submittedName>
</protein>
<dbReference type="AlphaFoldDB" id="A0A1R3FUB9"/>
<sequence length="68" mass="7569">MNRKFKEASTKLKERLASKGLEKNIKYSTVGTINRYTGAPPLHGGDNISLSFYCLGLTISDFYPLQAN</sequence>
<accession>A0A1R3FUB9</accession>
<name>A0A1R3FUB9_COCAP</name>